<dbReference type="EMBL" id="KI517464">
    <property type="protein sequence ID" value="ESQ42176.1"/>
    <property type="molecule type" value="Genomic_DNA"/>
</dbReference>
<accession>V4N8X2</accession>
<dbReference type="KEGG" id="eus:EUTSA_v10016045mg"/>
<evidence type="ECO:0000313" key="2">
    <source>
        <dbReference type="EMBL" id="ESQ42176.1"/>
    </source>
</evidence>
<keyword evidence="1" id="KW-0812">Transmembrane</keyword>
<keyword evidence="3" id="KW-1185">Reference proteome</keyword>
<evidence type="ECO:0000256" key="1">
    <source>
        <dbReference type="SAM" id="Phobius"/>
    </source>
</evidence>
<dbReference type="OMA" id="VTRCKIS"/>
<sequence>MATPSREASTTISGGANYEPDEITLASCCCAYSVCILLGLFLSVVIVHPYRSKDACYLELFANSVSFSFSNANASTADWRIGLVAKSPATECKTSLHPIKSRLLRGHEVISEVSPPFDGFEELVTSDRTDEPVTTVHFNKVVTPGVIGGVVWDYRVEIVAGLKAESARGFLTVFCGDIPVKFTADPAGNMVGSLLGSMRRCDYLLLDI</sequence>
<reference evidence="2 3" key="1">
    <citation type="journal article" date="2013" name="Front. Plant Sci.">
        <title>The Reference Genome of the Halophytic Plant Eutrema salsugineum.</title>
        <authorList>
            <person name="Yang R."/>
            <person name="Jarvis D.E."/>
            <person name="Chen H."/>
            <person name="Beilstein M.A."/>
            <person name="Grimwood J."/>
            <person name="Jenkins J."/>
            <person name="Shu S."/>
            <person name="Prochnik S."/>
            <person name="Xin M."/>
            <person name="Ma C."/>
            <person name="Schmutz J."/>
            <person name="Wing R.A."/>
            <person name="Mitchell-Olds T."/>
            <person name="Schumaker K.S."/>
            <person name="Wang X."/>
        </authorList>
    </citation>
    <scope>NUCLEOTIDE SEQUENCE [LARGE SCALE GENOMIC DNA]</scope>
</reference>
<gene>
    <name evidence="2" type="ORF">EUTSA_v10016045mg</name>
</gene>
<organism evidence="2 3">
    <name type="scientific">Eutrema salsugineum</name>
    <name type="common">Saltwater cress</name>
    <name type="synonym">Sisymbrium salsugineum</name>
    <dbReference type="NCBI Taxonomy" id="72664"/>
    <lineage>
        <taxon>Eukaryota</taxon>
        <taxon>Viridiplantae</taxon>
        <taxon>Streptophyta</taxon>
        <taxon>Embryophyta</taxon>
        <taxon>Tracheophyta</taxon>
        <taxon>Spermatophyta</taxon>
        <taxon>Magnoliopsida</taxon>
        <taxon>eudicotyledons</taxon>
        <taxon>Gunneridae</taxon>
        <taxon>Pentapetalae</taxon>
        <taxon>rosids</taxon>
        <taxon>malvids</taxon>
        <taxon>Brassicales</taxon>
        <taxon>Brassicaceae</taxon>
        <taxon>Eutremeae</taxon>
        <taxon>Eutrema</taxon>
    </lineage>
</organism>
<dbReference type="Proteomes" id="UP000030689">
    <property type="component" value="Unassembled WGS sequence"/>
</dbReference>
<protein>
    <recommendedName>
        <fullName evidence="4">Late embryogenesis abundant protein LEA-2 subgroup domain-containing protein</fullName>
    </recommendedName>
</protein>
<dbReference type="AlphaFoldDB" id="V4N8X2"/>
<dbReference type="Gramene" id="ESQ42176">
    <property type="protein sequence ID" value="ESQ42176"/>
    <property type="gene ID" value="EUTSA_v10016045mg"/>
</dbReference>
<feature type="transmembrane region" description="Helical" evidence="1">
    <location>
        <begin position="23"/>
        <end position="47"/>
    </location>
</feature>
<name>V4N8X2_EUTSA</name>
<evidence type="ECO:0000313" key="3">
    <source>
        <dbReference type="Proteomes" id="UP000030689"/>
    </source>
</evidence>
<evidence type="ECO:0008006" key="4">
    <source>
        <dbReference type="Google" id="ProtNLM"/>
    </source>
</evidence>
<proteinExistence type="predicted"/>
<keyword evidence="1" id="KW-1133">Transmembrane helix</keyword>
<keyword evidence="1" id="KW-0472">Membrane</keyword>